<dbReference type="EMBL" id="FMXN01000007">
    <property type="protein sequence ID" value="SDB37968.1"/>
    <property type="molecule type" value="Genomic_DNA"/>
</dbReference>
<dbReference type="InterPro" id="IPR036111">
    <property type="entry name" value="Mal/L-sulfo/L-lacto_DH-like_sf"/>
</dbReference>
<dbReference type="SUPFAM" id="SSF89733">
    <property type="entry name" value="L-sulfolactate dehydrogenase-like"/>
    <property type="match status" value="1"/>
</dbReference>
<dbReference type="InterPro" id="IPR043143">
    <property type="entry name" value="Mal/L-sulf/L-lact_DH-like_NADP"/>
</dbReference>
<dbReference type="Pfam" id="PF02615">
    <property type="entry name" value="Ldh_2"/>
    <property type="match status" value="1"/>
</dbReference>
<dbReference type="GO" id="GO:0016491">
    <property type="term" value="F:oxidoreductase activity"/>
    <property type="evidence" value="ECO:0007669"/>
    <property type="project" value="UniProtKB-KW"/>
</dbReference>
<dbReference type="STRING" id="1159017.SAMN02927930_01464"/>
<dbReference type="RefSeq" id="WP_092593215.1">
    <property type="nucleotide sequence ID" value="NZ_FMXN01000007.1"/>
</dbReference>
<dbReference type="Gene3D" id="3.30.1370.60">
    <property type="entry name" value="Hypothetical oxidoreductase yiak, domain 2"/>
    <property type="match status" value="1"/>
</dbReference>
<dbReference type="PANTHER" id="PTHR11091:SF0">
    <property type="entry name" value="MALATE DEHYDROGENASE"/>
    <property type="match status" value="1"/>
</dbReference>
<keyword evidence="4" id="KW-1185">Reference proteome</keyword>
<dbReference type="AlphaFoldDB" id="A0A1G6CYR3"/>
<keyword evidence="2" id="KW-0560">Oxidoreductase</keyword>
<organism evidence="3 4">
    <name type="scientific">Pseudidiomarina indica</name>
    <dbReference type="NCBI Taxonomy" id="1159017"/>
    <lineage>
        <taxon>Bacteria</taxon>
        <taxon>Pseudomonadati</taxon>
        <taxon>Pseudomonadota</taxon>
        <taxon>Gammaproteobacteria</taxon>
        <taxon>Alteromonadales</taxon>
        <taxon>Idiomarinaceae</taxon>
        <taxon>Pseudidiomarina</taxon>
    </lineage>
</organism>
<dbReference type="InterPro" id="IPR003767">
    <property type="entry name" value="Malate/L-lactate_DH-like"/>
</dbReference>
<accession>A0A1G6CYR3</accession>
<evidence type="ECO:0000313" key="4">
    <source>
        <dbReference type="Proteomes" id="UP000199626"/>
    </source>
</evidence>
<gene>
    <name evidence="3" type="ORF">SAMN02927930_01464</name>
</gene>
<dbReference type="Proteomes" id="UP000199626">
    <property type="component" value="Unassembled WGS sequence"/>
</dbReference>
<evidence type="ECO:0000256" key="2">
    <source>
        <dbReference type="ARBA" id="ARBA00023002"/>
    </source>
</evidence>
<reference evidence="4" key="1">
    <citation type="submission" date="2016-10" db="EMBL/GenBank/DDBJ databases">
        <authorList>
            <person name="Varghese N."/>
            <person name="Submissions S."/>
        </authorList>
    </citation>
    <scope>NUCLEOTIDE SEQUENCE [LARGE SCALE GENOMIC DNA]</scope>
    <source>
        <strain evidence="4">CGMCC 1.10824</strain>
    </source>
</reference>
<protein>
    <submittedName>
        <fullName evidence="3">L-lactate dehydrogenase</fullName>
    </submittedName>
</protein>
<dbReference type="OrthoDB" id="9769447at2"/>
<name>A0A1G6CYR3_9GAMM</name>
<dbReference type="Gene3D" id="1.10.1530.10">
    <property type="match status" value="1"/>
</dbReference>
<evidence type="ECO:0000313" key="3">
    <source>
        <dbReference type="EMBL" id="SDB37968.1"/>
    </source>
</evidence>
<dbReference type="PANTHER" id="PTHR11091">
    <property type="entry name" value="OXIDOREDUCTASE-RELATED"/>
    <property type="match status" value="1"/>
</dbReference>
<dbReference type="InterPro" id="IPR043144">
    <property type="entry name" value="Mal/L-sulf/L-lact_DH-like_ah"/>
</dbReference>
<sequence length="362" mass="38432">MSEQKNIYLAAAQAANWAAQCLQKAGAAPAIAEAMAHHLVAADLLGFRTHGLMRLGYNIRCLQQGETRGNGEHVVEHQRAALQLWDANYLSGLYVVPKAVNAAISMAQQCGTGTVVIKRAQHVAALAVYLEQAIAAGMLIQMMCATPGQQAVAPHGAKSAWFSPNPFAIGVPTQSQPILLDISLSMTAAGKVRQAIAEGQPLPYPALITAAGDYTTDAATFMTEPASVLAPLGGRDLGYKGSGLCLFSEIWTLALSQFGRHQEEPNIAANTVWLQVIDPSTFGSLEAFQAQTQALVDGMKAATPITPAHPVRVPGEGALATRAQQLQQGIAYSPALWRQLMKVAQQIQVPLPTSQNLRAEVE</sequence>
<proteinExistence type="inferred from homology"/>
<evidence type="ECO:0000256" key="1">
    <source>
        <dbReference type="ARBA" id="ARBA00006056"/>
    </source>
</evidence>
<comment type="similarity">
    <text evidence="1">Belongs to the LDH2/MDH2 oxidoreductase family.</text>
</comment>